<dbReference type="InterPro" id="IPR018958">
    <property type="entry name" value="Knr4/Smi1-like_dom"/>
</dbReference>
<dbReference type="InterPro" id="IPR037883">
    <property type="entry name" value="Knr4/Smi1-like_sf"/>
</dbReference>
<feature type="domain" description="Knr4/Smi1-like" evidence="1">
    <location>
        <begin position="45"/>
        <end position="186"/>
    </location>
</feature>
<dbReference type="Gene3D" id="3.40.1580.10">
    <property type="entry name" value="SMI1/KNR4-like"/>
    <property type="match status" value="1"/>
</dbReference>
<sequence>MNGAKYQEFLKNYEEHVATSDYKSILLPNEPYEDGRECYFTQYGSVTDQTILEYESKYGVKLPEDLKNLLKLQNGGHVHEFAPYEECAFDSICSLTLDTSEDRWLFAMIPVYDWLELRGDVEDDEDLANDKEELERFIILDGDGHHFLALDYRGGEECKGVVSVSVEGGYYGAEEICTDFKSLFSYW</sequence>
<dbReference type="SUPFAM" id="SSF160631">
    <property type="entry name" value="SMI1/KNR4-like"/>
    <property type="match status" value="1"/>
</dbReference>
<dbReference type="Pfam" id="PF09346">
    <property type="entry name" value="SMI1_KNR4"/>
    <property type="match status" value="1"/>
</dbReference>
<dbReference type="InParanoid" id="A0A1M6QMA3"/>
<keyword evidence="3" id="KW-1185">Reference proteome</keyword>
<gene>
    <name evidence="2" type="ORF">SAMN02745181_3439</name>
</gene>
<evidence type="ECO:0000313" key="2">
    <source>
        <dbReference type="EMBL" id="SHK21203.1"/>
    </source>
</evidence>
<organism evidence="2 3">
    <name type="scientific">Rubritalea squalenifaciens DSM 18772</name>
    <dbReference type="NCBI Taxonomy" id="1123071"/>
    <lineage>
        <taxon>Bacteria</taxon>
        <taxon>Pseudomonadati</taxon>
        <taxon>Verrucomicrobiota</taxon>
        <taxon>Verrucomicrobiia</taxon>
        <taxon>Verrucomicrobiales</taxon>
        <taxon>Rubritaleaceae</taxon>
        <taxon>Rubritalea</taxon>
    </lineage>
</organism>
<name>A0A1M6QMA3_9BACT</name>
<dbReference type="Proteomes" id="UP000184510">
    <property type="component" value="Unassembled WGS sequence"/>
</dbReference>
<evidence type="ECO:0000259" key="1">
    <source>
        <dbReference type="SMART" id="SM00860"/>
    </source>
</evidence>
<protein>
    <submittedName>
        <fullName evidence="2">SMI1 / KNR4 family (SUKH-1)</fullName>
    </submittedName>
</protein>
<dbReference type="EMBL" id="FQYR01000006">
    <property type="protein sequence ID" value="SHK21203.1"/>
    <property type="molecule type" value="Genomic_DNA"/>
</dbReference>
<reference evidence="2 3" key="1">
    <citation type="submission" date="2016-11" db="EMBL/GenBank/DDBJ databases">
        <authorList>
            <person name="Jaros S."/>
            <person name="Januszkiewicz K."/>
            <person name="Wedrychowicz H."/>
        </authorList>
    </citation>
    <scope>NUCLEOTIDE SEQUENCE [LARGE SCALE GENOMIC DNA]</scope>
    <source>
        <strain evidence="2 3">DSM 18772</strain>
    </source>
</reference>
<dbReference type="SMART" id="SM00860">
    <property type="entry name" value="SMI1_KNR4"/>
    <property type="match status" value="1"/>
</dbReference>
<evidence type="ECO:0000313" key="3">
    <source>
        <dbReference type="Proteomes" id="UP000184510"/>
    </source>
</evidence>
<accession>A0A1M6QMA3</accession>
<proteinExistence type="predicted"/>
<dbReference type="AlphaFoldDB" id="A0A1M6QMA3"/>